<protein>
    <submittedName>
        <fullName evidence="3">Uncharacterized protein</fullName>
    </submittedName>
</protein>
<evidence type="ECO:0000313" key="4">
    <source>
        <dbReference type="Proteomes" id="UP000677054"/>
    </source>
</evidence>
<evidence type="ECO:0000313" key="3">
    <source>
        <dbReference type="EMBL" id="CAD7251419.1"/>
    </source>
</evidence>
<keyword evidence="2" id="KW-0472">Membrane</keyword>
<feature type="compositionally biased region" description="Acidic residues" evidence="1">
    <location>
        <begin position="104"/>
        <end position="116"/>
    </location>
</feature>
<feature type="region of interest" description="Disordered" evidence="1">
    <location>
        <begin position="104"/>
        <end position="130"/>
    </location>
</feature>
<evidence type="ECO:0000256" key="2">
    <source>
        <dbReference type="SAM" id="Phobius"/>
    </source>
</evidence>
<evidence type="ECO:0000256" key="1">
    <source>
        <dbReference type="SAM" id="MobiDB-lite"/>
    </source>
</evidence>
<dbReference type="Proteomes" id="UP000677054">
    <property type="component" value="Unassembled WGS sequence"/>
</dbReference>
<proteinExistence type="predicted"/>
<dbReference type="EMBL" id="LR903053">
    <property type="protein sequence ID" value="CAD7251419.1"/>
    <property type="molecule type" value="Genomic_DNA"/>
</dbReference>
<dbReference type="AlphaFoldDB" id="A0A7R9ACB7"/>
<name>A0A7R9ACB7_9CRUS</name>
<keyword evidence="2" id="KW-1133">Transmembrane helix</keyword>
<organism evidence="3">
    <name type="scientific">Darwinula stevensoni</name>
    <dbReference type="NCBI Taxonomy" id="69355"/>
    <lineage>
        <taxon>Eukaryota</taxon>
        <taxon>Metazoa</taxon>
        <taxon>Ecdysozoa</taxon>
        <taxon>Arthropoda</taxon>
        <taxon>Crustacea</taxon>
        <taxon>Oligostraca</taxon>
        <taxon>Ostracoda</taxon>
        <taxon>Podocopa</taxon>
        <taxon>Podocopida</taxon>
        <taxon>Darwinulocopina</taxon>
        <taxon>Darwinuloidea</taxon>
        <taxon>Darwinulidae</taxon>
        <taxon>Darwinula</taxon>
    </lineage>
</organism>
<keyword evidence="2" id="KW-0812">Transmembrane</keyword>
<gene>
    <name evidence="3" type="ORF">DSTB1V02_LOCUS11186</name>
</gene>
<dbReference type="EMBL" id="CAJPEV010003536">
    <property type="protein sequence ID" value="CAG0899966.1"/>
    <property type="molecule type" value="Genomic_DNA"/>
</dbReference>
<feature type="transmembrane region" description="Helical" evidence="2">
    <location>
        <begin position="12"/>
        <end position="29"/>
    </location>
</feature>
<sequence length="154" mass="17396">MQKEGRSEGIGWWLWLGLAFFCLMESMLVDGTTISNQDPAPSQLSRYLRGGGGSSIFSRLGRGGSHSFIRLGRTIDNRWTPLPRYVRGSSNFIRLGKRLPFDVEEAQDEGEGESDEDLPRVRAPRAPYAPPNIKRLIRDNFVRLGKSVQEDDQQ</sequence>
<accession>A0A7R9ACB7</accession>
<reference evidence="3" key="1">
    <citation type="submission" date="2020-11" db="EMBL/GenBank/DDBJ databases">
        <authorList>
            <person name="Tran Van P."/>
        </authorList>
    </citation>
    <scope>NUCLEOTIDE SEQUENCE</scope>
</reference>
<keyword evidence="4" id="KW-1185">Reference proteome</keyword>